<feature type="region of interest" description="Disordered" evidence="1">
    <location>
        <begin position="1"/>
        <end position="44"/>
    </location>
</feature>
<evidence type="ECO:0000313" key="3">
    <source>
        <dbReference type="EMBL" id="KAF0975715.1"/>
    </source>
</evidence>
<dbReference type="VEuPathDB" id="AmoebaDB:NF0056120"/>
<feature type="transmembrane region" description="Helical" evidence="2">
    <location>
        <begin position="153"/>
        <end position="175"/>
    </location>
</feature>
<feature type="transmembrane region" description="Helical" evidence="2">
    <location>
        <begin position="530"/>
        <end position="551"/>
    </location>
</feature>
<dbReference type="Proteomes" id="UP000444721">
    <property type="component" value="Unassembled WGS sequence"/>
</dbReference>
<dbReference type="VEuPathDB" id="AmoebaDB:NfTy_051210"/>
<evidence type="ECO:0000313" key="4">
    <source>
        <dbReference type="Proteomes" id="UP000444721"/>
    </source>
</evidence>
<dbReference type="AlphaFoldDB" id="A0A6A5BQJ7"/>
<dbReference type="VEuPathDB" id="AmoebaDB:NF0056090"/>
<dbReference type="VEuPathDB" id="AmoebaDB:NF0056100"/>
<feature type="region of interest" description="Disordered" evidence="1">
    <location>
        <begin position="58"/>
        <end position="78"/>
    </location>
</feature>
<sequence>MNGLQEGNVDDDPTTTTIKNTTTNWIVPSRSPESSAWSNAEFGSRSHGSQLELGLLHHSKMNGSSSPPSSCPSNPMNTSIEMSVPIHAHQDEEAFPSSQGDENTLKHSLQKGSSVKKEASHHHHSSKYSSSIKTLLLHAVESIPSSLITVMNVLVIFFLLQSLITIGTTFFILFFEGSTLSDNAELVAHQDRFQKLIRNLYDFVIPAEIVTSSLHNQVLSFIEEPSSHNSWARLLSTTSVYDRQLSFMYFGDGNNQVTMLRQINGVSNIMVPCHAHPQSKSLNAVQDVITKDFDLTFSQNCPKSHLKYNVSSDGVILIEQGVANVQLDLNVSSKYWFTSVANNFPQISSEVPKRQKYTAWSDVFLFNGALSIYVSLLVRDSTNNFVGVAALEYSLSDLQVLLCNLVATSGGAILVLDREDRILGACALLSDFSFTELSSTMIQTFPKDFSNNTLFESIFKLMNDEETHSSNQSVTFSDALYPEPQLKGMIHNFIYSISEFSMNNLRVKVIVITEHTGFLSIMINSRVSSLVILFLVVGLGIVFLMIVLKGITYPFQRLRQTMENILKLDHSLSIPVHTECLLGDVRRMQSYVETFRNVLFYFSLFCPELIVKHILASSSNQSNIKAGVNDQIIPTKSQYMTILVLELKNFCDLQQRIGMDMFCRVLNSFISELTSSIHSNEGFVFDLSVKNNLKIMALWNDSTKPIENHELRAAATAIEMQTIMADKIEHIKQEFNCPCVEIDYKTVIATGMVFLACTGTTTSRVSFSCFGESVAVCDVLLEHCRSGEVLLCQNVFVKVAEMFLCHYLRTVPIFTMKQEKRDVVMYSLKKYLKESSAYEQHVASKLLQLRDRRRELDIAEVSTDTLYKSLCKELQNLGHEVNADND</sequence>
<gene>
    <name evidence="3" type="ORF">FDP41_005042</name>
</gene>
<proteinExistence type="predicted"/>
<dbReference type="VEuPathDB" id="AmoebaDB:NF0056130"/>
<keyword evidence="2" id="KW-1133">Transmembrane helix</keyword>
<evidence type="ECO:0000256" key="1">
    <source>
        <dbReference type="SAM" id="MobiDB-lite"/>
    </source>
</evidence>
<dbReference type="InterPro" id="IPR029787">
    <property type="entry name" value="Nucleotide_cyclase"/>
</dbReference>
<feature type="compositionally biased region" description="Low complexity" evidence="1">
    <location>
        <begin position="64"/>
        <end position="75"/>
    </location>
</feature>
<feature type="compositionally biased region" description="Low complexity" evidence="1">
    <location>
        <begin position="14"/>
        <end position="24"/>
    </location>
</feature>
<dbReference type="OrthoDB" id="10424289at2759"/>
<dbReference type="EMBL" id="VFQX01000043">
    <property type="protein sequence ID" value="KAF0975715.1"/>
    <property type="molecule type" value="Genomic_DNA"/>
</dbReference>
<feature type="compositionally biased region" description="Polar residues" evidence="1">
    <location>
        <begin position="96"/>
        <end position="112"/>
    </location>
</feature>
<dbReference type="Gene3D" id="3.30.70.1230">
    <property type="entry name" value="Nucleotide cyclase"/>
    <property type="match status" value="1"/>
</dbReference>
<dbReference type="OMA" id="HEVNADN"/>
<dbReference type="VEuPathDB" id="AmoebaDB:FDP41_005042"/>
<protein>
    <recommendedName>
        <fullName evidence="5">Guanylate cyclase domain-containing protein</fullName>
    </recommendedName>
</protein>
<dbReference type="VEuPathDB" id="AmoebaDB:NF0056110"/>
<reference evidence="3 4" key="1">
    <citation type="journal article" date="2019" name="Sci. Rep.">
        <title>Nanopore sequencing improves the draft genome of the human pathogenic amoeba Naegleria fowleri.</title>
        <authorList>
            <person name="Liechti N."/>
            <person name="Schurch N."/>
            <person name="Bruggmann R."/>
            <person name="Wittwer M."/>
        </authorList>
    </citation>
    <scope>NUCLEOTIDE SEQUENCE [LARGE SCALE GENOMIC DNA]</scope>
    <source>
        <strain evidence="3 4">ATCC 30894</strain>
    </source>
</reference>
<comment type="caution">
    <text evidence="3">The sequence shown here is derived from an EMBL/GenBank/DDBJ whole genome shotgun (WGS) entry which is preliminary data.</text>
</comment>
<name>A0A6A5BQJ7_NAEFO</name>
<organism evidence="3 4">
    <name type="scientific">Naegleria fowleri</name>
    <name type="common">Brain eating amoeba</name>
    <dbReference type="NCBI Taxonomy" id="5763"/>
    <lineage>
        <taxon>Eukaryota</taxon>
        <taxon>Discoba</taxon>
        <taxon>Heterolobosea</taxon>
        <taxon>Tetramitia</taxon>
        <taxon>Eutetramitia</taxon>
        <taxon>Vahlkampfiidae</taxon>
        <taxon>Naegleria</taxon>
    </lineage>
</organism>
<keyword evidence="4" id="KW-1185">Reference proteome</keyword>
<keyword evidence="2" id="KW-0812">Transmembrane</keyword>
<dbReference type="GeneID" id="68112260"/>
<dbReference type="RefSeq" id="XP_044560428.1">
    <property type="nucleotide sequence ID" value="XM_044708524.1"/>
</dbReference>
<evidence type="ECO:0008006" key="5">
    <source>
        <dbReference type="Google" id="ProtNLM"/>
    </source>
</evidence>
<accession>A0A6A5BQJ7</accession>
<dbReference type="SUPFAM" id="SSF55073">
    <property type="entry name" value="Nucleotide cyclase"/>
    <property type="match status" value="1"/>
</dbReference>
<evidence type="ECO:0000256" key="2">
    <source>
        <dbReference type="SAM" id="Phobius"/>
    </source>
</evidence>
<feature type="region of interest" description="Disordered" evidence="1">
    <location>
        <begin position="93"/>
        <end position="126"/>
    </location>
</feature>
<keyword evidence="2" id="KW-0472">Membrane</keyword>